<accession>A0AAI8YTA9</accession>
<dbReference type="AlphaFoldDB" id="A0AAI8YTA9"/>
<reference evidence="1" key="1">
    <citation type="submission" date="2023-11" db="EMBL/GenBank/DDBJ databases">
        <authorList>
            <person name="Alioto T."/>
            <person name="Alioto T."/>
            <person name="Gomez Garrido J."/>
        </authorList>
    </citation>
    <scope>NUCLEOTIDE SEQUENCE</scope>
</reference>
<evidence type="ECO:0000313" key="2">
    <source>
        <dbReference type="Proteomes" id="UP001296104"/>
    </source>
</evidence>
<proteinExistence type="predicted"/>
<gene>
    <name evidence="1" type="ORF">LECACI_7A001599</name>
</gene>
<comment type="caution">
    <text evidence="1">The sequence shown here is derived from an EMBL/GenBank/DDBJ whole genome shotgun (WGS) entry which is preliminary data.</text>
</comment>
<evidence type="ECO:0000313" key="1">
    <source>
        <dbReference type="EMBL" id="CAK3847426.1"/>
    </source>
</evidence>
<name>A0AAI8YTA9_9PEZI</name>
<dbReference type="EMBL" id="CAVMBE010000006">
    <property type="protein sequence ID" value="CAK3847426.1"/>
    <property type="molecule type" value="Genomic_DNA"/>
</dbReference>
<organism evidence="1 2">
    <name type="scientific">Lecanosticta acicola</name>
    <dbReference type="NCBI Taxonomy" id="111012"/>
    <lineage>
        <taxon>Eukaryota</taxon>
        <taxon>Fungi</taxon>
        <taxon>Dikarya</taxon>
        <taxon>Ascomycota</taxon>
        <taxon>Pezizomycotina</taxon>
        <taxon>Dothideomycetes</taxon>
        <taxon>Dothideomycetidae</taxon>
        <taxon>Mycosphaerellales</taxon>
        <taxon>Mycosphaerellaceae</taxon>
        <taxon>Lecanosticta</taxon>
    </lineage>
</organism>
<protein>
    <submittedName>
        <fullName evidence="1">Uncharacterized protein</fullName>
    </submittedName>
</protein>
<dbReference type="Proteomes" id="UP001296104">
    <property type="component" value="Unassembled WGS sequence"/>
</dbReference>
<keyword evidence="2" id="KW-1185">Reference proteome</keyword>
<sequence>MRVEYSQNEVADELKSKWCLVYVKSDDTASLEPLEFVEKHPSQPLYVDRVSRSLLQWEQKIKVPVSAKPRSHASKTTQEDFRISKEGAWGSNGMVQDCDGSYVSILVFNRIAKNMTWKRVAGRVKSYMVFEEPLV</sequence>